<dbReference type="SUPFAM" id="SSF55729">
    <property type="entry name" value="Acyl-CoA N-acyltransferases (Nat)"/>
    <property type="match status" value="1"/>
</dbReference>
<dbReference type="RefSeq" id="WP_285635301.1">
    <property type="nucleotide sequence ID" value="NZ_BSTJ01000017.1"/>
</dbReference>
<reference evidence="2" key="1">
    <citation type="submission" date="2023-03" db="EMBL/GenBank/DDBJ databases">
        <title>Actinoallomurus iriomotensis NBRC 103681.</title>
        <authorList>
            <person name="Ichikawa N."/>
            <person name="Sato H."/>
            <person name="Tonouchi N."/>
        </authorList>
    </citation>
    <scope>NUCLEOTIDE SEQUENCE</scope>
    <source>
        <strain evidence="2">NBRC 103681</strain>
    </source>
</reference>
<evidence type="ECO:0000259" key="1">
    <source>
        <dbReference type="PROSITE" id="PS51186"/>
    </source>
</evidence>
<gene>
    <name evidence="2" type="ORF">Airi01_094620</name>
</gene>
<dbReference type="InterPro" id="IPR016181">
    <property type="entry name" value="Acyl_CoA_acyltransferase"/>
</dbReference>
<evidence type="ECO:0000313" key="3">
    <source>
        <dbReference type="Proteomes" id="UP001165135"/>
    </source>
</evidence>
<sequence>MGWNITGDLDAYLTEAGDFLRADPVENTVPLGVVETLRAKGADVFGEGPLFGWWRPDAGVRGTLLQTGTFPLQLSAVPDQAAAVLADALADRGVVLPGVSGHPSAARAFADIWEKRTDAVAEVHMRQRLFRLDRLEPPDPRPDGLPRVATGADHGLVFDWFRAFEEEASAGGLTNAALIDDRIGYDGVLLWEVDGRPVTLAARTRVVSGMARIGPVYTPPEHRRRGYGAAVTAALARATLDAGASHVVLFTDLANPTSNGVYQRIGFRPVSDRLILNFRPGA</sequence>
<dbReference type="EMBL" id="BSTJ01000017">
    <property type="protein sequence ID" value="GLY81195.1"/>
    <property type="molecule type" value="Genomic_DNA"/>
</dbReference>
<dbReference type="InterPro" id="IPR013653">
    <property type="entry name" value="GCN5-like_dom"/>
</dbReference>
<evidence type="ECO:0000313" key="2">
    <source>
        <dbReference type="EMBL" id="GLY81195.1"/>
    </source>
</evidence>
<dbReference type="AlphaFoldDB" id="A0A9W6RT40"/>
<dbReference type="Pfam" id="PF08445">
    <property type="entry name" value="FR47"/>
    <property type="match status" value="1"/>
</dbReference>
<name>A0A9W6RT40_9ACTN</name>
<protein>
    <submittedName>
        <fullName evidence="2">N-acetyltransferase</fullName>
    </submittedName>
</protein>
<dbReference type="PROSITE" id="PS51186">
    <property type="entry name" value="GNAT"/>
    <property type="match status" value="1"/>
</dbReference>
<dbReference type="GO" id="GO:0016747">
    <property type="term" value="F:acyltransferase activity, transferring groups other than amino-acyl groups"/>
    <property type="evidence" value="ECO:0007669"/>
    <property type="project" value="InterPro"/>
</dbReference>
<dbReference type="Gene3D" id="3.40.630.30">
    <property type="match status" value="1"/>
</dbReference>
<dbReference type="Proteomes" id="UP001165135">
    <property type="component" value="Unassembled WGS sequence"/>
</dbReference>
<dbReference type="InterPro" id="IPR000182">
    <property type="entry name" value="GNAT_dom"/>
</dbReference>
<proteinExistence type="predicted"/>
<accession>A0A9W6RT40</accession>
<organism evidence="2 3">
    <name type="scientific">Actinoallomurus iriomotensis</name>
    <dbReference type="NCBI Taxonomy" id="478107"/>
    <lineage>
        <taxon>Bacteria</taxon>
        <taxon>Bacillati</taxon>
        <taxon>Actinomycetota</taxon>
        <taxon>Actinomycetes</taxon>
        <taxon>Streptosporangiales</taxon>
        <taxon>Thermomonosporaceae</taxon>
        <taxon>Actinoallomurus</taxon>
    </lineage>
</organism>
<comment type="caution">
    <text evidence="2">The sequence shown here is derived from an EMBL/GenBank/DDBJ whole genome shotgun (WGS) entry which is preliminary data.</text>
</comment>
<feature type="domain" description="N-acetyltransferase" evidence="1">
    <location>
        <begin position="144"/>
        <end position="282"/>
    </location>
</feature>